<protein>
    <submittedName>
        <fullName evidence="2">Uncharacterized protein</fullName>
    </submittedName>
</protein>
<organism evidence="2">
    <name type="scientific">Zea mays</name>
    <name type="common">Maize</name>
    <dbReference type="NCBI Taxonomy" id="4577"/>
    <lineage>
        <taxon>Eukaryota</taxon>
        <taxon>Viridiplantae</taxon>
        <taxon>Streptophyta</taxon>
        <taxon>Embryophyta</taxon>
        <taxon>Tracheophyta</taxon>
        <taxon>Spermatophyta</taxon>
        <taxon>Magnoliopsida</taxon>
        <taxon>Liliopsida</taxon>
        <taxon>Poales</taxon>
        <taxon>Poaceae</taxon>
        <taxon>PACMAD clade</taxon>
        <taxon>Panicoideae</taxon>
        <taxon>Andropogonodae</taxon>
        <taxon>Andropogoneae</taxon>
        <taxon>Tripsacinae</taxon>
        <taxon>Zea</taxon>
    </lineage>
</organism>
<feature type="region of interest" description="Disordered" evidence="1">
    <location>
        <begin position="1"/>
        <end position="32"/>
    </location>
</feature>
<dbReference type="Proteomes" id="UP000251960">
    <property type="component" value="Chromosome 10"/>
</dbReference>
<name>A0A3L6G659_MAIZE</name>
<evidence type="ECO:0000313" key="2">
    <source>
        <dbReference type="EMBL" id="PWZ44093.1"/>
    </source>
</evidence>
<evidence type="ECO:0000256" key="1">
    <source>
        <dbReference type="SAM" id="MobiDB-lite"/>
    </source>
</evidence>
<gene>
    <name evidence="2" type="ORF">Zm00014a_023732</name>
</gene>
<reference evidence="2" key="1">
    <citation type="journal article" date="2018" name="Nat. Genet.">
        <title>Extensive intraspecific gene order and gene structural variations between Mo17 and other maize genomes.</title>
        <authorList>
            <person name="Sun S."/>
            <person name="Zhou Y."/>
            <person name="Chen J."/>
            <person name="Shi J."/>
            <person name="Zhao H."/>
            <person name="Zhao H."/>
            <person name="Song W."/>
            <person name="Zhang M."/>
            <person name="Cui Y."/>
            <person name="Dong X."/>
            <person name="Liu H."/>
            <person name="Ma X."/>
            <person name="Jiao Y."/>
            <person name="Wang B."/>
            <person name="Wei X."/>
            <person name="Stein J.C."/>
            <person name="Glaubitz J.C."/>
            <person name="Lu F."/>
            <person name="Yu G."/>
            <person name="Liang C."/>
            <person name="Fengler K."/>
            <person name="Li B."/>
            <person name="Rafalski A."/>
            <person name="Schnable P.S."/>
            <person name="Ware D.H."/>
            <person name="Buckler E.S."/>
            <person name="Lai J."/>
        </authorList>
    </citation>
    <scope>NUCLEOTIDE SEQUENCE [LARGE SCALE GENOMIC DNA]</scope>
    <source>
        <tissue evidence="2">Seedling</tissue>
    </source>
</reference>
<proteinExistence type="predicted"/>
<dbReference type="EMBL" id="NCVQ01000002">
    <property type="protein sequence ID" value="PWZ44093.1"/>
    <property type="molecule type" value="Genomic_DNA"/>
</dbReference>
<sequence>MAQQPMEHCSAVARYPRSARSTTTAFPEGTSVGRTAATTSILRHGRDHAVVRWASAVEAQRHSDGWRPAFVALLEGGNSQTRQVKSCWMAGGSTSSRRRRDGRAQGQRHAGGRVEEGCCGARGRFRIRIGIGMRRRS</sequence>
<feature type="region of interest" description="Disordered" evidence="1">
    <location>
        <begin position="89"/>
        <end position="109"/>
    </location>
</feature>
<comment type="caution">
    <text evidence="2">The sequence shown here is derived from an EMBL/GenBank/DDBJ whole genome shotgun (WGS) entry which is preliminary data.</text>
</comment>
<dbReference type="AlphaFoldDB" id="A0A3L6G659"/>
<accession>A0A3L6G659</accession>